<dbReference type="AlphaFoldDB" id="A0A821SLB0"/>
<accession>A0A821SLB0</accession>
<protein>
    <submittedName>
        <fullName evidence="3">Uncharacterized protein</fullName>
    </submittedName>
</protein>
<feature type="region of interest" description="Disordered" evidence="1">
    <location>
        <begin position="24"/>
        <end position="60"/>
    </location>
</feature>
<keyword evidence="4" id="KW-1185">Reference proteome</keyword>
<dbReference type="OrthoDB" id="7437848at2759"/>
<evidence type="ECO:0000256" key="1">
    <source>
        <dbReference type="SAM" id="MobiDB-lite"/>
    </source>
</evidence>
<reference evidence="3" key="1">
    <citation type="submission" date="2021-02" db="EMBL/GenBank/DDBJ databases">
        <authorList>
            <person name="Steward A R."/>
        </authorList>
    </citation>
    <scope>NUCLEOTIDE SEQUENCE</scope>
</reference>
<evidence type="ECO:0000256" key="2">
    <source>
        <dbReference type="SAM" id="SignalP"/>
    </source>
</evidence>
<evidence type="ECO:0000313" key="3">
    <source>
        <dbReference type="EMBL" id="CAF4858279.1"/>
    </source>
</evidence>
<feature type="chain" id="PRO_5032941004" evidence="2">
    <location>
        <begin position="18"/>
        <end position="92"/>
    </location>
</feature>
<feature type="compositionally biased region" description="Basic and acidic residues" evidence="1">
    <location>
        <begin position="30"/>
        <end position="45"/>
    </location>
</feature>
<gene>
    <name evidence="3" type="ORF">PMACD_LOCUS7676</name>
</gene>
<feature type="signal peptide" evidence="2">
    <location>
        <begin position="1"/>
        <end position="17"/>
    </location>
</feature>
<comment type="caution">
    <text evidence="3">The sequence shown here is derived from an EMBL/GenBank/DDBJ whole genome shotgun (WGS) entry which is preliminary data.</text>
</comment>
<name>A0A821SLB0_9NEOP</name>
<evidence type="ECO:0000313" key="4">
    <source>
        <dbReference type="Proteomes" id="UP000663880"/>
    </source>
</evidence>
<sequence length="92" mass="10135">MKLTLILFVVIIKICVCVPRIHTHGSSSEVSERDEVKSLLTEKRTPPLNEMNSERKTGDSGEVALMQFSAFAGDGCPTGLIRIGRRCIAIDF</sequence>
<dbReference type="EMBL" id="CAJOBZ010000019">
    <property type="protein sequence ID" value="CAF4858279.1"/>
    <property type="molecule type" value="Genomic_DNA"/>
</dbReference>
<organism evidence="3 4">
    <name type="scientific">Pieris macdunnoughi</name>
    <dbReference type="NCBI Taxonomy" id="345717"/>
    <lineage>
        <taxon>Eukaryota</taxon>
        <taxon>Metazoa</taxon>
        <taxon>Ecdysozoa</taxon>
        <taxon>Arthropoda</taxon>
        <taxon>Hexapoda</taxon>
        <taxon>Insecta</taxon>
        <taxon>Pterygota</taxon>
        <taxon>Neoptera</taxon>
        <taxon>Endopterygota</taxon>
        <taxon>Lepidoptera</taxon>
        <taxon>Glossata</taxon>
        <taxon>Ditrysia</taxon>
        <taxon>Papilionoidea</taxon>
        <taxon>Pieridae</taxon>
        <taxon>Pierinae</taxon>
        <taxon>Pieris</taxon>
    </lineage>
</organism>
<keyword evidence="2" id="KW-0732">Signal</keyword>
<dbReference type="Proteomes" id="UP000663880">
    <property type="component" value="Unassembled WGS sequence"/>
</dbReference>
<proteinExistence type="predicted"/>